<dbReference type="InterPro" id="IPR049945">
    <property type="entry name" value="AAA_22"/>
</dbReference>
<dbReference type="SUPFAM" id="SSF52540">
    <property type="entry name" value="P-loop containing nucleoside triphosphate hydrolases"/>
    <property type="match status" value="1"/>
</dbReference>
<dbReference type="CDD" id="cd00383">
    <property type="entry name" value="trans_reg_C"/>
    <property type="match status" value="1"/>
</dbReference>
<reference evidence="4 5" key="1">
    <citation type="journal article" date="2013" name="Genome Announc.">
        <title>Complete Genome Sequence of the Carbazole Degrader Pseudomonas resinovorans Strain CA10 (NBRC 106553).</title>
        <authorList>
            <person name="Shintani M."/>
            <person name="Hosoyama A."/>
            <person name="Ohji S."/>
            <person name="Tsuchikane K."/>
            <person name="Takarada H."/>
            <person name="Yamazoe A."/>
            <person name="Fujita N."/>
            <person name="Nojiri H."/>
        </authorList>
    </citation>
    <scope>NUCLEOTIDE SEQUENCE [LARGE SCALE GENOMIC DNA]</scope>
    <source>
        <strain evidence="4 5">NBRC 106553</strain>
    </source>
</reference>
<keyword evidence="1 2" id="KW-0238">DNA-binding</keyword>
<dbReference type="PROSITE" id="PS51755">
    <property type="entry name" value="OMPR_PHOB"/>
    <property type="match status" value="1"/>
</dbReference>
<dbReference type="PATRIC" id="fig|1245471.3.peg.2770"/>
<dbReference type="eggNOG" id="COG3710">
    <property type="taxonomic scope" value="Bacteria"/>
</dbReference>
<evidence type="ECO:0000256" key="2">
    <source>
        <dbReference type="PROSITE-ProRule" id="PRU01091"/>
    </source>
</evidence>
<feature type="DNA-binding region" description="OmpR/PhoB-type" evidence="2">
    <location>
        <begin position="2"/>
        <end position="100"/>
    </location>
</feature>
<dbReference type="Pfam" id="PF25872">
    <property type="entry name" value="HTH_77"/>
    <property type="match status" value="1"/>
</dbReference>
<gene>
    <name evidence="4" type="ORF">PCA10_27330</name>
</gene>
<dbReference type="eggNOG" id="COG3903">
    <property type="taxonomic scope" value="Bacteria"/>
</dbReference>
<dbReference type="PANTHER" id="PTHR47691:SF3">
    <property type="entry name" value="HTH-TYPE TRANSCRIPTIONAL REGULATOR RV0890C-RELATED"/>
    <property type="match status" value="1"/>
</dbReference>
<dbReference type="HOGENOM" id="CLU_004665_7_0_6"/>
<dbReference type="GO" id="GO:0016887">
    <property type="term" value="F:ATP hydrolysis activity"/>
    <property type="evidence" value="ECO:0007669"/>
    <property type="project" value="InterPro"/>
</dbReference>
<dbReference type="InterPro" id="IPR011990">
    <property type="entry name" value="TPR-like_helical_dom_sf"/>
</dbReference>
<dbReference type="GO" id="GO:0003677">
    <property type="term" value="F:DNA binding"/>
    <property type="evidence" value="ECO:0007669"/>
    <property type="project" value="UniProtKB-UniRule"/>
</dbReference>
<dbReference type="RefSeq" id="WP_016492659.1">
    <property type="nucleotide sequence ID" value="NC_021499.1"/>
</dbReference>
<dbReference type="GO" id="GO:0006355">
    <property type="term" value="P:regulation of DNA-templated transcription"/>
    <property type="evidence" value="ECO:0007669"/>
    <property type="project" value="InterPro"/>
</dbReference>
<dbReference type="SMART" id="SM00862">
    <property type="entry name" value="Trans_reg_C"/>
    <property type="match status" value="1"/>
</dbReference>
<dbReference type="KEGG" id="pre:PCA10_27330"/>
<feature type="domain" description="OmpR/PhoB-type" evidence="3">
    <location>
        <begin position="2"/>
        <end position="100"/>
    </location>
</feature>
<dbReference type="SUPFAM" id="SSF46894">
    <property type="entry name" value="C-terminal effector domain of the bipartite response regulators"/>
    <property type="match status" value="1"/>
</dbReference>
<dbReference type="Gene3D" id="3.40.50.300">
    <property type="entry name" value="P-loop containing nucleotide triphosphate hydrolases"/>
    <property type="match status" value="1"/>
</dbReference>
<dbReference type="AlphaFoldDB" id="S6AJ50"/>
<dbReference type="Pfam" id="PF13401">
    <property type="entry name" value="AAA_22"/>
    <property type="match status" value="1"/>
</dbReference>
<dbReference type="Gene3D" id="1.25.40.10">
    <property type="entry name" value="Tetratricopeptide repeat domain"/>
    <property type="match status" value="1"/>
</dbReference>
<dbReference type="PRINTS" id="PR00364">
    <property type="entry name" value="DISEASERSIST"/>
</dbReference>
<dbReference type="OrthoDB" id="9811542at2"/>
<evidence type="ECO:0000313" key="4">
    <source>
        <dbReference type="EMBL" id="BAN48465.1"/>
    </source>
</evidence>
<dbReference type="SUPFAM" id="SSF48452">
    <property type="entry name" value="TPR-like"/>
    <property type="match status" value="1"/>
</dbReference>
<dbReference type="Gene3D" id="1.10.10.10">
    <property type="entry name" value="Winged helix-like DNA-binding domain superfamily/Winged helix DNA-binding domain"/>
    <property type="match status" value="1"/>
</dbReference>
<evidence type="ECO:0000259" key="3">
    <source>
        <dbReference type="PROSITE" id="PS51755"/>
    </source>
</evidence>
<name>S6AJ50_METRE</name>
<dbReference type="PANTHER" id="PTHR47691">
    <property type="entry name" value="REGULATOR-RELATED"/>
    <property type="match status" value="1"/>
</dbReference>
<sequence length="940" mass="101651">MSDTFTFGPFLLSPGTRVLRKDGAELSLGSRAFDILTALVECNGKVLTRRELMAIAWPDLVVEDSNVRVQVANIRRALGCGQDGARYIASVAGRGYCFVAEVARTTAEAKAPSLFNFPLPLKGAVGREEAVVELSQVLQDSRLVTVVGAAGVGKTTLAVLVAHGLHDVFQEAIFFVDLSTQDCGEMVAEALACAVGYTGPGAELFPGLLEVLSTRRTLIVLDNCEHVIGAAAALCVRILEGCASVTFLATSREALRVSEEFVYLLRPLASPPNTGRLSAQQAMDWPAIQLFMERAREGGVRDGLSDDDAPTVAALCRRLDGNPHAIGLVASRVGTYGIQGVADLLENQFALHWQGRRDACPRQQTVEAMINWSHNLLTEHDRQVLYRLSVFCGEFPIGAAVAVVSDERFDAFQVAEAIGDLVDKSLVAVSSLNEEIQIRLLETTKAYAATRLARLQGRDEIARRHALYYAQQLRNHAGRQAQPGSADVPTCAPEIGNVRAAMEWAFTAQQDLALAAEISGMAAPLLLELGLFRECKRCCERALKLLPESLRSSTIELGLLESAAITYYAGGDYDGEMTHVVERGLALSRELGDVRSAFQFLAGLHLALMANGRFAESLSVSDEYAAMAAAQGGPGEAVIARWMEGSSRHFRGFQRAADDSYGASVELVALHELRPLHYFELKEQVVAGLGMARVKWMRGLPIQALQLALGAMEESRRHPDSFYLCATLCFPILLGNGLTDLAEELIQELENVANDYKVAVRSQVVHFLKGLLLHGRGGFPAAAVHLRQCLDMLPPPKMSVVRTDALQALAEAQFACGEALAALASIDEAIELAEKTGGAFNLADLLRTRVEVLQGLPQGRQELLEDLLAQALDCAREQAALGWELRVALSLARLKASLGKPREARALLEEVYARCSEGFETRDLMAAAQALEALCAEPVP</sequence>
<dbReference type="InterPro" id="IPR001867">
    <property type="entry name" value="OmpR/PhoB-type_DNA-bd"/>
</dbReference>
<dbReference type="GO" id="GO:0000160">
    <property type="term" value="P:phosphorelay signal transduction system"/>
    <property type="evidence" value="ECO:0007669"/>
    <property type="project" value="InterPro"/>
</dbReference>
<keyword evidence="5" id="KW-1185">Reference proteome</keyword>
<dbReference type="InterPro" id="IPR036388">
    <property type="entry name" value="WH-like_DNA-bd_sf"/>
</dbReference>
<dbReference type="Proteomes" id="UP000015503">
    <property type="component" value="Chromosome"/>
</dbReference>
<proteinExistence type="predicted"/>
<protein>
    <recommendedName>
        <fullName evidence="3">OmpR/PhoB-type domain-containing protein</fullName>
    </recommendedName>
</protein>
<accession>S6AJ50</accession>
<dbReference type="InterPro" id="IPR027417">
    <property type="entry name" value="P-loop_NTPase"/>
</dbReference>
<dbReference type="Pfam" id="PF00486">
    <property type="entry name" value="Trans_reg_C"/>
    <property type="match status" value="1"/>
</dbReference>
<organism evidence="4 5">
    <name type="scientific">Metapseudomonas resinovorans NBRC 106553</name>
    <dbReference type="NCBI Taxonomy" id="1245471"/>
    <lineage>
        <taxon>Bacteria</taxon>
        <taxon>Pseudomonadati</taxon>
        <taxon>Pseudomonadota</taxon>
        <taxon>Gammaproteobacteria</taxon>
        <taxon>Pseudomonadales</taxon>
        <taxon>Pseudomonadaceae</taxon>
        <taxon>Metapseudomonas</taxon>
    </lineage>
</organism>
<dbReference type="InterPro" id="IPR058852">
    <property type="entry name" value="HTH_77"/>
</dbReference>
<dbReference type="EMBL" id="AP013068">
    <property type="protein sequence ID" value="BAN48465.1"/>
    <property type="molecule type" value="Genomic_DNA"/>
</dbReference>
<evidence type="ECO:0000313" key="5">
    <source>
        <dbReference type="Proteomes" id="UP000015503"/>
    </source>
</evidence>
<dbReference type="InterPro" id="IPR016032">
    <property type="entry name" value="Sig_transdc_resp-reg_C-effctor"/>
</dbReference>
<evidence type="ECO:0000256" key="1">
    <source>
        <dbReference type="ARBA" id="ARBA00023125"/>
    </source>
</evidence>